<evidence type="ECO:0000313" key="1">
    <source>
        <dbReference type="EMBL" id="MBA9061674.1"/>
    </source>
</evidence>
<sequence length="478" mass="51209">MPAAIGAALIGELALGATAELVVGYAVVTVGTVALQYGAQALLGSDKRADHQVTVRQAVAPRRRVLGQAKLGGVIFALETLKFNDTNTVLYRGAVHCVGPVQILQYWFGDVKTGLGAGSGGFVPDSVYQGKVVIEGHAGTEDQPASAALLKLPYWTDAMRLKGLCYSVVVATPLKKGSQIFPEGAPDVRLLVAGAPSYDPRTGGYAYTDNAALLLLDYLMHDSGYGLARDEIDLPSFIALADVCDEPVALVVPDPNGATTEPRYRSWGSYDYTEPRSDVLGRLLAACDGEIYEDADGRVAVRGGRWQPPTFTITERMILGWDQLEEGDEAYNTFTRIKHTYTDPWHDYQPTEGDPWDDRAAQAVQGVIQTERSFIRAPSHSQSRRLAKIAMAKGNPRFRLSGLRLSPAGLPAYGAPTVRLVLPSFGIDTTFAVMRGTLAMAGNALTGVKLDLVALDASAYAWAPAEEGARPPLPDTAT</sequence>
<dbReference type="GeneID" id="96602794"/>
<name>A0ABR6D8J0_9HYPH</name>
<evidence type="ECO:0008006" key="3">
    <source>
        <dbReference type="Google" id="ProtNLM"/>
    </source>
</evidence>
<dbReference type="RefSeq" id="WP_182591519.1">
    <property type="nucleotide sequence ID" value="NZ_JACJIM010000002.1"/>
</dbReference>
<gene>
    <name evidence="1" type="ORF">GGQ91_001051</name>
</gene>
<keyword evidence="2" id="KW-1185">Reference proteome</keyword>
<dbReference type="Proteomes" id="UP000565455">
    <property type="component" value="Unassembled WGS sequence"/>
</dbReference>
<reference evidence="1 2" key="1">
    <citation type="submission" date="2020-08" db="EMBL/GenBank/DDBJ databases">
        <title>Genomic Encyclopedia of Type Strains, Phase IV (KMG-IV): sequencing the most valuable type-strain genomes for metagenomic binning, comparative biology and taxonomic classification.</title>
        <authorList>
            <person name="Goeker M."/>
        </authorList>
    </citation>
    <scope>NUCLEOTIDE SEQUENCE [LARGE SCALE GENOMIC DNA]</scope>
    <source>
        <strain evidence="1 2">DSM 5686</strain>
    </source>
</reference>
<organism evidence="1 2">
    <name type="scientific">Methylobacterium fujisawaense</name>
    <dbReference type="NCBI Taxonomy" id="107400"/>
    <lineage>
        <taxon>Bacteria</taxon>
        <taxon>Pseudomonadati</taxon>
        <taxon>Pseudomonadota</taxon>
        <taxon>Alphaproteobacteria</taxon>
        <taxon>Hyphomicrobiales</taxon>
        <taxon>Methylobacteriaceae</taxon>
        <taxon>Methylobacterium</taxon>
    </lineage>
</organism>
<accession>A0ABR6D8J0</accession>
<dbReference type="EMBL" id="JACJIM010000002">
    <property type="protein sequence ID" value="MBA9061674.1"/>
    <property type="molecule type" value="Genomic_DNA"/>
</dbReference>
<evidence type="ECO:0000313" key="2">
    <source>
        <dbReference type="Proteomes" id="UP000565455"/>
    </source>
</evidence>
<protein>
    <recommendedName>
        <fullName evidence="3">Tip attachment protein J domain-containing protein</fullName>
    </recommendedName>
</protein>
<proteinExistence type="predicted"/>
<comment type="caution">
    <text evidence="1">The sequence shown here is derived from an EMBL/GenBank/DDBJ whole genome shotgun (WGS) entry which is preliminary data.</text>
</comment>